<protein>
    <submittedName>
        <fullName evidence="2">SMI1/KNR4 family protein</fullName>
    </submittedName>
</protein>
<evidence type="ECO:0000313" key="3">
    <source>
        <dbReference type="Proteomes" id="UP000676565"/>
    </source>
</evidence>
<sequence>MMEKGIAGIESAVGVELPEHYRRFLLEHAQTLKAAKKKLPMRALLYFEPKQITEINRRLHDNPRMIEINEDSEPWPLNYFVVGTNGGGDFWMVDLNDPREAIWKYDSESGGVIVPSEYASWAEYMAAVERDLQNPQKWQ</sequence>
<proteinExistence type="predicted"/>
<keyword evidence="3" id="KW-1185">Reference proteome</keyword>
<organism evidence="2 3">
    <name type="scientific">Gemmata palustris</name>
    <dbReference type="NCBI Taxonomy" id="2822762"/>
    <lineage>
        <taxon>Bacteria</taxon>
        <taxon>Pseudomonadati</taxon>
        <taxon>Planctomycetota</taxon>
        <taxon>Planctomycetia</taxon>
        <taxon>Gemmatales</taxon>
        <taxon>Gemmataceae</taxon>
        <taxon>Gemmata</taxon>
    </lineage>
</organism>
<dbReference type="Proteomes" id="UP000676565">
    <property type="component" value="Unassembled WGS sequence"/>
</dbReference>
<name>A0ABS5BVK6_9BACT</name>
<dbReference type="RefSeq" id="WP_210655501.1">
    <property type="nucleotide sequence ID" value="NZ_JAGKQQ010000001.1"/>
</dbReference>
<accession>A0ABS5BVK6</accession>
<dbReference type="EMBL" id="JAGKQQ010000001">
    <property type="protein sequence ID" value="MBP3956923.1"/>
    <property type="molecule type" value="Genomic_DNA"/>
</dbReference>
<evidence type="ECO:0000313" key="2">
    <source>
        <dbReference type="EMBL" id="MBP3956923.1"/>
    </source>
</evidence>
<evidence type="ECO:0000259" key="1">
    <source>
        <dbReference type="Pfam" id="PF09346"/>
    </source>
</evidence>
<feature type="domain" description="Knr4/Smi1-like" evidence="1">
    <location>
        <begin position="6"/>
        <end position="108"/>
    </location>
</feature>
<dbReference type="Pfam" id="PF09346">
    <property type="entry name" value="SMI1_KNR4"/>
    <property type="match status" value="1"/>
</dbReference>
<dbReference type="InterPro" id="IPR018958">
    <property type="entry name" value="Knr4/Smi1-like_dom"/>
</dbReference>
<dbReference type="SUPFAM" id="SSF160631">
    <property type="entry name" value="SMI1/KNR4-like"/>
    <property type="match status" value="1"/>
</dbReference>
<reference evidence="2 3" key="1">
    <citation type="submission" date="2021-04" db="EMBL/GenBank/DDBJ databases">
        <authorList>
            <person name="Ivanova A."/>
        </authorList>
    </citation>
    <scope>NUCLEOTIDE SEQUENCE [LARGE SCALE GENOMIC DNA]</scope>
    <source>
        <strain evidence="2 3">G18</strain>
    </source>
</reference>
<dbReference type="InterPro" id="IPR037883">
    <property type="entry name" value="Knr4/Smi1-like_sf"/>
</dbReference>
<gene>
    <name evidence="2" type="ORF">J8F10_16755</name>
</gene>
<comment type="caution">
    <text evidence="2">The sequence shown here is derived from an EMBL/GenBank/DDBJ whole genome shotgun (WGS) entry which is preliminary data.</text>
</comment>
<dbReference type="Gene3D" id="3.40.1580.10">
    <property type="entry name" value="SMI1/KNR4-like"/>
    <property type="match status" value="1"/>
</dbReference>